<dbReference type="RefSeq" id="WP_053779562.1">
    <property type="nucleotide sequence ID" value="NZ_LITU01000034.1"/>
</dbReference>
<protein>
    <submittedName>
        <fullName evidence="4">Antibiotic ABC transporter ATP-binding protein</fullName>
    </submittedName>
</protein>
<dbReference type="EMBL" id="LITU01000034">
    <property type="protein sequence ID" value="KOY17787.1"/>
    <property type="molecule type" value="Genomic_DNA"/>
</dbReference>
<organism evidence="4 5">
    <name type="scientific">Paenibacillus xylanivorans</name>
    <dbReference type="NCBI Taxonomy" id="1705561"/>
    <lineage>
        <taxon>Bacteria</taxon>
        <taxon>Bacillati</taxon>
        <taxon>Bacillota</taxon>
        <taxon>Bacilli</taxon>
        <taxon>Bacillales</taxon>
        <taxon>Paenibacillaceae</taxon>
        <taxon>Paenibacillus</taxon>
    </lineage>
</organism>
<sequence length="311" mass="34361">MAMLEVDHVVKRYGSKLSVDHLNLSVGKGEIFGLLGPNGAGKSTTISMIAGLLNMDQGEIRLDGISVKERPLEVKRKIGLVPQDLALYETMTAAENVTFFARLYGLRGKMLKERVQESLEFVGLQDKAKDAPSTFSGGMKRRLNIACAIMHRPDLIIMDEPTVGIDPQSRNHILESVRTLNQMGSTIIYTSHYMEEVAAISHRVAIMDQGHIIACGTEAELRERVASEEKIVLTTSGVGPAVVEELKLHPRVRAVEVSDDTLTVTLPSAQQDLQDMLFICSKHEISIQSLKVEEPDLETLFLNLTGRTLRD</sequence>
<gene>
    <name evidence="4" type="ORF">AMS66_04025</name>
</gene>
<dbReference type="InterPro" id="IPR003439">
    <property type="entry name" value="ABC_transporter-like_ATP-bd"/>
</dbReference>
<feature type="domain" description="ABC transporter" evidence="3">
    <location>
        <begin position="4"/>
        <end position="234"/>
    </location>
</feature>
<dbReference type="PROSITE" id="PS50893">
    <property type="entry name" value="ABC_TRANSPORTER_2"/>
    <property type="match status" value="1"/>
</dbReference>
<name>A0A0N0C5V8_9BACL</name>
<dbReference type="OrthoDB" id="9804819at2"/>
<dbReference type="Gene3D" id="3.40.50.300">
    <property type="entry name" value="P-loop containing nucleotide triphosphate hydrolases"/>
    <property type="match status" value="1"/>
</dbReference>
<dbReference type="InterPro" id="IPR003593">
    <property type="entry name" value="AAA+_ATPase"/>
</dbReference>
<dbReference type="PANTHER" id="PTHR43582:SF2">
    <property type="entry name" value="LINEARMYCIN RESISTANCE ATP-BINDING PROTEIN LNRL"/>
    <property type="match status" value="1"/>
</dbReference>
<proteinExistence type="predicted"/>
<dbReference type="InterPro" id="IPR027417">
    <property type="entry name" value="P-loop_NTPase"/>
</dbReference>
<dbReference type="GO" id="GO:0005524">
    <property type="term" value="F:ATP binding"/>
    <property type="evidence" value="ECO:0007669"/>
    <property type="project" value="UniProtKB-KW"/>
</dbReference>
<dbReference type="PANTHER" id="PTHR43582">
    <property type="entry name" value="LINEARMYCIN RESISTANCE ATP-BINDING PROTEIN LNRL"/>
    <property type="match status" value="1"/>
</dbReference>
<dbReference type="InterPro" id="IPR017871">
    <property type="entry name" value="ABC_transporter-like_CS"/>
</dbReference>
<evidence type="ECO:0000313" key="5">
    <source>
        <dbReference type="Proteomes" id="UP000037688"/>
    </source>
</evidence>
<dbReference type="Proteomes" id="UP000037688">
    <property type="component" value="Unassembled WGS sequence"/>
</dbReference>
<accession>A0A0N0C5V8</accession>
<dbReference type="GO" id="GO:0016887">
    <property type="term" value="F:ATP hydrolysis activity"/>
    <property type="evidence" value="ECO:0007669"/>
    <property type="project" value="InterPro"/>
</dbReference>
<dbReference type="PATRIC" id="fig|1705561.3.peg.468"/>
<reference evidence="4 5" key="1">
    <citation type="submission" date="2015-08" db="EMBL/GenBank/DDBJ databases">
        <title>Draft genome sequence of cellulolytic and xylanolytic Paenibacillus sp. A59, isolated from a decaying forest soil from Patagonia, Argentina.</title>
        <authorList>
            <person name="Ghio S."/>
            <person name="Caceres A.M."/>
            <person name="Talia P."/>
            <person name="Grasso D."/>
            <person name="Campos E."/>
        </authorList>
    </citation>
    <scope>NUCLEOTIDE SEQUENCE [LARGE SCALE GENOMIC DNA]</scope>
    <source>
        <strain evidence="4 5">A59</strain>
    </source>
</reference>
<evidence type="ECO:0000259" key="3">
    <source>
        <dbReference type="PROSITE" id="PS50893"/>
    </source>
</evidence>
<keyword evidence="1" id="KW-0547">Nucleotide-binding</keyword>
<evidence type="ECO:0000313" key="4">
    <source>
        <dbReference type="EMBL" id="KOY17787.1"/>
    </source>
</evidence>
<evidence type="ECO:0000256" key="2">
    <source>
        <dbReference type="ARBA" id="ARBA00022840"/>
    </source>
</evidence>
<dbReference type="SUPFAM" id="SSF52540">
    <property type="entry name" value="P-loop containing nucleoside triphosphate hydrolases"/>
    <property type="match status" value="1"/>
</dbReference>
<keyword evidence="2 4" id="KW-0067">ATP-binding</keyword>
<keyword evidence="5" id="KW-1185">Reference proteome</keyword>
<dbReference type="SMART" id="SM00382">
    <property type="entry name" value="AAA"/>
    <property type="match status" value="1"/>
</dbReference>
<evidence type="ECO:0000256" key="1">
    <source>
        <dbReference type="ARBA" id="ARBA00022741"/>
    </source>
</evidence>
<dbReference type="AlphaFoldDB" id="A0A0N0C5V8"/>
<dbReference type="PROSITE" id="PS00211">
    <property type="entry name" value="ABC_TRANSPORTER_1"/>
    <property type="match status" value="1"/>
</dbReference>
<comment type="caution">
    <text evidence="4">The sequence shown here is derived from an EMBL/GenBank/DDBJ whole genome shotgun (WGS) entry which is preliminary data.</text>
</comment>
<dbReference type="Pfam" id="PF00005">
    <property type="entry name" value="ABC_tran"/>
    <property type="match status" value="1"/>
</dbReference>